<dbReference type="PRINTS" id="PR00765">
    <property type="entry name" value="CRBOXYPTASEA"/>
</dbReference>
<dbReference type="GO" id="GO:0006508">
    <property type="term" value="P:proteolysis"/>
    <property type="evidence" value="ECO:0000318"/>
    <property type="project" value="GO_Central"/>
</dbReference>
<dbReference type="Pfam" id="PF00246">
    <property type="entry name" value="Peptidase_M14"/>
    <property type="match status" value="1"/>
</dbReference>
<feature type="transmembrane region" description="Helical" evidence="4">
    <location>
        <begin position="6"/>
        <end position="24"/>
    </location>
</feature>
<evidence type="ECO:0000256" key="2">
    <source>
        <dbReference type="ARBA" id="ARBA00005988"/>
    </source>
</evidence>
<keyword evidence="4" id="KW-0472">Membrane</keyword>
<keyword evidence="8" id="KW-1185">Reference proteome</keyword>
<feature type="transmembrane region" description="Helical" evidence="4">
    <location>
        <begin position="414"/>
        <end position="431"/>
    </location>
</feature>
<dbReference type="Proteomes" id="UP000015101">
    <property type="component" value="Unassembled WGS sequence"/>
</dbReference>
<feature type="transmembrane region" description="Helical" evidence="4">
    <location>
        <begin position="126"/>
        <end position="144"/>
    </location>
</feature>
<evidence type="ECO:0000313" key="7">
    <source>
        <dbReference type="EnsemblMetazoa" id="HelroP106158"/>
    </source>
</evidence>
<evidence type="ECO:0000256" key="1">
    <source>
        <dbReference type="ARBA" id="ARBA00001947"/>
    </source>
</evidence>
<dbReference type="OMA" id="CEMHENV"/>
<dbReference type="EMBL" id="KB096324">
    <property type="protein sequence ID" value="ESO06514.1"/>
    <property type="molecule type" value="Genomic_DNA"/>
</dbReference>
<feature type="domain" description="Peptidase M14" evidence="5">
    <location>
        <begin position="52"/>
        <end position="360"/>
    </location>
</feature>
<dbReference type="PANTHER" id="PTHR11705:SF91">
    <property type="entry name" value="FI01817P-RELATED"/>
    <property type="match status" value="1"/>
</dbReference>
<reference evidence="8" key="1">
    <citation type="submission" date="2012-12" db="EMBL/GenBank/DDBJ databases">
        <authorList>
            <person name="Hellsten U."/>
            <person name="Grimwood J."/>
            <person name="Chapman J.A."/>
            <person name="Shapiro H."/>
            <person name="Aerts A."/>
            <person name="Otillar R.P."/>
            <person name="Terry A.Y."/>
            <person name="Boore J.L."/>
            <person name="Simakov O."/>
            <person name="Marletaz F."/>
            <person name="Cho S.-J."/>
            <person name="Edsinger-Gonzales E."/>
            <person name="Havlak P."/>
            <person name="Kuo D.-H."/>
            <person name="Larsson T."/>
            <person name="Lv J."/>
            <person name="Arendt D."/>
            <person name="Savage R."/>
            <person name="Osoegawa K."/>
            <person name="de Jong P."/>
            <person name="Lindberg D.R."/>
            <person name="Seaver E.C."/>
            <person name="Weisblat D.A."/>
            <person name="Putnam N.H."/>
            <person name="Grigoriev I.V."/>
            <person name="Rokhsar D.S."/>
        </authorList>
    </citation>
    <scope>NUCLEOTIDE SEQUENCE</scope>
</reference>
<reference evidence="6 8" key="2">
    <citation type="journal article" date="2013" name="Nature">
        <title>Insights into bilaterian evolution from three spiralian genomes.</title>
        <authorList>
            <person name="Simakov O."/>
            <person name="Marletaz F."/>
            <person name="Cho S.J."/>
            <person name="Edsinger-Gonzales E."/>
            <person name="Havlak P."/>
            <person name="Hellsten U."/>
            <person name="Kuo D.H."/>
            <person name="Larsson T."/>
            <person name="Lv J."/>
            <person name="Arendt D."/>
            <person name="Savage R."/>
            <person name="Osoegawa K."/>
            <person name="de Jong P."/>
            <person name="Grimwood J."/>
            <person name="Chapman J.A."/>
            <person name="Shapiro H."/>
            <person name="Aerts A."/>
            <person name="Otillar R.P."/>
            <person name="Terry A.Y."/>
            <person name="Boore J.L."/>
            <person name="Grigoriev I.V."/>
            <person name="Lindberg D.R."/>
            <person name="Seaver E.C."/>
            <person name="Weisblat D.A."/>
            <person name="Putnam N.H."/>
            <person name="Rokhsar D.S."/>
        </authorList>
    </citation>
    <scope>NUCLEOTIDE SEQUENCE</scope>
</reference>
<dbReference type="KEGG" id="hro:HELRODRAFT_106158"/>
<name>T1EE05_HELRO</name>
<organism evidence="7 8">
    <name type="scientific">Helobdella robusta</name>
    <name type="common">Californian leech</name>
    <dbReference type="NCBI Taxonomy" id="6412"/>
    <lineage>
        <taxon>Eukaryota</taxon>
        <taxon>Metazoa</taxon>
        <taxon>Spiralia</taxon>
        <taxon>Lophotrochozoa</taxon>
        <taxon>Annelida</taxon>
        <taxon>Clitellata</taxon>
        <taxon>Hirudinea</taxon>
        <taxon>Rhynchobdellida</taxon>
        <taxon>Glossiphoniidae</taxon>
        <taxon>Helobdella</taxon>
    </lineage>
</organism>
<dbReference type="RefSeq" id="XP_009015882.1">
    <property type="nucleotide sequence ID" value="XM_009017634.1"/>
</dbReference>
<evidence type="ECO:0000313" key="8">
    <source>
        <dbReference type="Proteomes" id="UP000015101"/>
    </source>
</evidence>
<dbReference type="GO" id="GO:0004181">
    <property type="term" value="F:metallocarboxypeptidase activity"/>
    <property type="evidence" value="ECO:0000318"/>
    <property type="project" value="GO_Central"/>
</dbReference>
<evidence type="ECO:0000313" key="6">
    <source>
        <dbReference type="EMBL" id="ESO06514.1"/>
    </source>
</evidence>
<dbReference type="EMBL" id="AMQM01000642">
    <property type="status" value="NOT_ANNOTATED_CDS"/>
    <property type="molecule type" value="Genomic_DNA"/>
</dbReference>
<dbReference type="PROSITE" id="PS52035">
    <property type="entry name" value="PEPTIDASE_M14"/>
    <property type="match status" value="1"/>
</dbReference>
<dbReference type="EnsemblMetazoa" id="HelroT106158">
    <property type="protein sequence ID" value="HelroP106158"/>
    <property type="gene ID" value="HelroG106158"/>
</dbReference>
<dbReference type="GeneID" id="20194807"/>
<dbReference type="GO" id="GO:0008270">
    <property type="term" value="F:zinc ion binding"/>
    <property type="evidence" value="ECO:0007669"/>
    <property type="project" value="InterPro"/>
</dbReference>
<keyword evidence="4" id="KW-0812">Transmembrane</keyword>
<dbReference type="GO" id="GO:0005615">
    <property type="term" value="C:extracellular space"/>
    <property type="evidence" value="ECO:0000318"/>
    <property type="project" value="GO_Central"/>
</dbReference>
<feature type="active site" description="Proton donor/acceptor" evidence="3">
    <location>
        <position position="326"/>
    </location>
</feature>
<dbReference type="InterPro" id="IPR000834">
    <property type="entry name" value="Peptidase_M14"/>
</dbReference>
<dbReference type="CDD" id="cd03860">
    <property type="entry name" value="M14_CP_A-B_like"/>
    <property type="match status" value="1"/>
</dbReference>
<dbReference type="AlphaFoldDB" id="T1EE05"/>
<dbReference type="InParanoid" id="T1EE05"/>
<dbReference type="HOGENOM" id="CLU_019326_4_1_1"/>
<dbReference type="CTD" id="20194807"/>
<gene>
    <name evidence="7" type="primary">20194807</name>
    <name evidence="6" type="ORF">HELRODRAFT_106158</name>
</gene>
<dbReference type="OrthoDB" id="3626597at2759"/>
<dbReference type="PANTHER" id="PTHR11705">
    <property type="entry name" value="PROTEASE FAMILY M14 CARBOXYPEPTIDASE A,B"/>
    <property type="match status" value="1"/>
</dbReference>
<comment type="similarity">
    <text evidence="2 3">Belongs to the peptidase M14 family.</text>
</comment>
<evidence type="ECO:0000256" key="3">
    <source>
        <dbReference type="PROSITE-ProRule" id="PRU01379"/>
    </source>
</evidence>
<dbReference type="SMART" id="SM00631">
    <property type="entry name" value="Zn_pept"/>
    <property type="match status" value="1"/>
</dbReference>
<evidence type="ECO:0000259" key="5">
    <source>
        <dbReference type="PROSITE" id="PS52035"/>
    </source>
</evidence>
<proteinExistence type="inferred from homology"/>
<sequence>MATRIILNYIALYLFIFLYNYYCIRADHMKPRESPPSPHQHIGSACDLILDGYQRHQEVENFLRRVCEMHENVTELFDIGSTYEGRRMLVLKIGFKKQATTPANERRKSAWIDGGIHAREHIAPSTVLYIICQVHIFIFFLKGITVNSKKITNLLTQSDWYFLPVVNPDGYEYSFTKNRMWRKNRRPTSPNCIGVDLNRNWIFGWGGADSEANPCAFNYRGEHAESEAEVINIVRFITDQQSCDSQFFSFITYHSYGQKIYTGAQHGYGDNNEATALAYEMSKSIKKVNGAHYQVGTSSALAYPFGGGSSDWAKRVVQIKYSYLIELRDRGQNGFLLTRKEIVPTGQEQWAAILKLGAAILNAQNLKKVINCTDETKLKYQYKHPKLEKLNIHIAQRHKNSWKSMISNIGSTNVKHYLTVFILFFVIIVLLS</sequence>
<protein>
    <recommendedName>
        <fullName evidence="5">Peptidase M14 domain-containing protein</fullName>
    </recommendedName>
</protein>
<dbReference type="eggNOG" id="KOG2650">
    <property type="taxonomic scope" value="Eukaryota"/>
</dbReference>
<keyword evidence="4" id="KW-1133">Transmembrane helix</keyword>
<accession>T1EE05</accession>
<reference evidence="7" key="3">
    <citation type="submission" date="2015-06" db="UniProtKB">
        <authorList>
            <consortium name="EnsemblMetazoa"/>
        </authorList>
    </citation>
    <scope>IDENTIFICATION</scope>
</reference>
<dbReference type="FunFam" id="3.40.630.10:FF:000308">
    <property type="entry name" value="Uncharacterized protein"/>
    <property type="match status" value="1"/>
</dbReference>
<dbReference type="Gene3D" id="3.40.630.10">
    <property type="entry name" value="Zn peptidases"/>
    <property type="match status" value="1"/>
</dbReference>
<evidence type="ECO:0000256" key="4">
    <source>
        <dbReference type="SAM" id="Phobius"/>
    </source>
</evidence>
<comment type="cofactor">
    <cofactor evidence="1">
        <name>Zn(2+)</name>
        <dbReference type="ChEBI" id="CHEBI:29105"/>
    </cofactor>
</comment>
<dbReference type="SUPFAM" id="SSF53187">
    <property type="entry name" value="Zn-dependent exopeptidases"/>
    <property type="match status" value="1"/>
</dbReference>